<dbReference type="RefSeq" id="YP_009168390.1">
    <property type="nucleotide sequence ID" value="NC_027988.2"/>
</dbReference>
<dbReference type="Proteomes" id="UP000202282">
    <property type="component" value="Segment"/>
</dbReference>
<proteinExistence type="predicted"/>
<name>A0A0R6BQ39_9CAUD</name>
<organism evidence="1 2">
    <name type="scientific">Citrobacter phage CVT22</name>
    <dbReference type="NCBI Taxonomy" id="1622234"/>
    <lineage>
        <taxon>Viruses</taxon>
        <taxon>Duplodnaviria</taxon>
        <taxon>Heunggongvirae</taxon>
        <taxon>Uroviricota</taxon>
        <taxon>Caudoviricetes</taxon>
        <taxon>Zobellviridae</taxon>
        <taxon>Citrovirus</taxon>
        <taxon>Citrovirus coptotermitis</taxon>
    </lineage>
</organism>
<accession>A0A0R6BQ39</accession>
<dbReference type="KEGG" id="vg:26040333"/>
<protein>
    <submittedName>
        <fullName evidence="1">Major capsid protein</fullName>
    </submittedName>
</protein>
<dbReference type="EMBL" id="KP774835">
    <property type="protein sequence ID" value="AJT60712.1"/>
    <property type="molecule type" value="Genomic_DNA"/>
</dbReference>
<sequence>MQTTANSQAFIESEVVSNFILHNLHDGLLGEQFYRNVSDFGNGTTLNIKTVGSVTIQDAQEDTPLVYNPIETGTVTLQITTQEGDAWYITDDLREDGNQVDALISARAMEGTRAIQESFETKFLATANAAQTNANANVINGFAHRIASAETNNVFALDQLIRTRLAFDKANVPAQGRVFICDPVVEATLNGLVTITHDVTPFGAEILQKGLASGMRFIMTLFGFDIILSNRLATGSFSDGTTTVANGVANVAMCVLDDQTKPIMVAWRRQPKTESERNKDLARDEFVTRCRYGMGPQRLDTLAIIITSAVNI</sequence>
<reference evidence="1 2" key="1">
    <citation type="journal article" date="2015" name="Genome Announc.">
        <title>Complete Genome Sequence of Citrobacter Phage CVT22 Isolated from the Gut of the Formosan Subterranean Termite, Coptotermes formosanus Shiraki.</title>
        <authorList>
            <person name="Tikhe C.V."/>
            <person name="Martin T.M."/>
            <person name="Gissendanner C.R."/>
            <person name="Husseneder C."/>
        </authorList>
    </citation>
    <scope>NUCLEOTIDE SEQUENCE [LARGE SCALE GENOMIC DNA]</scope>
</reference>
<evidence type="ECO:0000313" key="2">
    <source>
        <dbReference type="Proteomes" id="UP000202282"/>
    </source>
</evidence>
<dbReference type="OrthoDB" id="8058at10239"/>
<evidence type="ECO:0000313" key="1">
    <source>
        <dbReference type="EMBL" id="AJT60712.1"/>
    </source>
</evidence>
<keyword evidence="2" id="KW-1185">Reference proteome</keyword>
<dbReference type="Pfam" id="PF25209">
    <property type="entry name" value="Phage_capsid_4"/>
    <property type="match status" value="1"/>
</dbReference>
<dbReference type="GeneID" id="26040333"/>